<reference evidence="1 2" key="1">
    <citation type="submission" date="2024-04" db="EMBL/GenBank/DDBJ databases">
        <title>WGS of bacteria from Torrens River.</title>
        <authorList>
            <person name="Wyrsch E.R."/>
            <person name="Drigo B."/>
        </authorList>
    </citation>
    <scope>NUCLEOTIDE SEQUENCE [LARGE SCALE GENOMIC DNA]</scope>
    <source>
        <strain evidence="1 2">TWI391</strain>
    </source>
</reference>
<keyword evidence="2" id="KW-1185">Reference proteome</keyword>
<evidence type="ECO:0000313" key="1">
    <source>
        <dbReference type="EMBL" id="MEN5379900.1"/>
    </source>
</evidence>
<sequence>MKIRLTIMLALYNSSQKIYTELFKQNKSAWKISKEDFLKFPKDSLGYHIGIFYQEKGFDVIPKLENHDVFHVITECGTEIQDEVAMQYLLLGNGKISLYQFAMIGIGTCIYPEYLKTYFRALAKGNSMQKFYHLDFKALLKIPLAEIKNSLSFNLKTHLNHHNLTAL</sequence>
<dbReference type="EMBL" id="JBDJNQ010000012">
    <property type="protein sequence ID" value="MEN5379900.1"/>
    <property type="molecule type" value="Genomic_DNA"/>
</dbReference>
<name>A0ABV0BZA5_9SPHI</name>
<accession>A0ABV0BZA5</accession>
<organism evidence="1 2">
    <name type="scientific">Sphingobacterium kitahiroshimense</name>
    <dbReference type="NCBI Taxonomy" id="470446"/>
    <lineage>
        <taxon>Bacteria</taxon>
        <taxon>Pseudomonadati</taxon>
        <taxon>Bacteroidota</taxon>
        <taxon>Sphingobacteriia</taxon>
        <taxon>Sphingobacteriales</taxon>
        <taxon>Sphingobacteriaceae</taxon>
        <taxon>Sphingobacterium</taxon>
    </lineage>
</organism>
<dbReference type="Proteomes" id="UP001409291">
    <property type="component" value="Unassembled WGS sequence"/>
</dbReference>
<evidence type="ECO:0000313" key="2">
    <source>
        <dbReference type="Proteomes" id="UP001409291"/>
    </source>
</evidence>
<dbReference type="RefSeq" id="WP_346582752.1">
    <property type="nucleotide sequence ID" value="NZ_JBDJLH010000009.1"/>
</dbReference>
<gene>
    <name evidence="1" type="ORF">ABE541_21720</name>
</gene>
<comment type="caution">
    <text evidence="1">The sequence shown here is derived from an EMBL/GenBank/DDBJ whole genome shotgun (WGS) entry which is preliminary data.</text>
</comment>
<protein>
    <submittedName>
        <fullName evidence="1">Coq4 family protein</fullName>
    </submittedName>
</protein>
<proteinExistence type="predicted"/>
<dbReference type="Pfam" id="PF05019">
    <property type="entry name" value="Coq4"/>
    <property type="match status" value="1"/>
</dbReference>
<dbReference type="InterPro" id="IPR007715">
    <property type="entry name" value="Coq4"/>
</dbReference>